<dbReference type="AlphaFoldDB" id="A0A6P2CXP5"/>
<dbReference type="Proteomes" id="UP000464178">
    <property type="component" value="Chromosome"/>
</dbReference>
<keyword evidence="2" id="KW-1185">Reference proteome</keyword>
<dbReference type="KEGG" id="gms:SOIL9_37960"/>
<sequence>MTQPTANLVDQIERLGGRPASTGHPLLDAVWPDEWYYRLAPDFGPDRLKLGRATPGPAVEEALQPYPGAVCFGRDEYDDLLLLLLPDGTSIALNTFLERATPAESPAELLAKLELDVASSSVAVPWHAERFYRTFNGSVVFSIAVYDECRAVVLSVPNGTNQSGLPTSSVYELDPDGAVGVFQSPGLPTEQENFLCSNAMSLKEELEFGLPPAALAAPPSAPPAYPGETLSPVILRHIYRLGGTLPPPSTQPVPANWNGFPLPEPLRRFLFDTKWTAGRVFEGDGYLRVWSYQPAVMDLGSGSYPFNREHPDAIVLGIADGGNYFLLTFASAPDPTNPPVYRLDHDEYDVPASGPILLSEFLASLGSDLRAEQHQRAPELDRPPQFGQAPELNCLFRTTNGSLVWVRSVDDTGADVIVLTGGHTLERDCILGRYPCEVYRVNGHGQYEGPYIWDLRAQLSLVELLPTPSV</sequence>
<protein>
    <submittedName>
        <fullName evidence="1">Uncharacterized protein</fullName>
    </submittedName>
</protein>
<dbReference type="RefSeq" id="WP_162668564.1">
    <property type="nucleotide sequence ID" value="NZ_LR593886.1"/>
</dbReference>
<dbReference type="EMBL" id="LR593886">
    <property type="protein sequence ID" value="VTR93918.1"/>
    <property type="molecule type" value="Genomic_DNA"/>
</dbReference>
<gene>
    <name evidence="1" type="ORF">SOIL9_37960</name>
</gene>
<proteinExistence type="predicted"/>
<organism evidence="1 2">
    <name type="scientific">Gemmata massiliana</name>
    <dbReference type="NCBI Taxonomy" id="1210884"/>
    <lineage>
        <taxon>Bacteria</taxon>
        <taxon>Pseudomonadati</taxon>
        <taxon>Planctomycetota</taxon>
        <taxon>Planctomycetia</taxon>
        <taxon>Gemmatales</taxon>
        <taxon>Gemmataceae</taxon>
        <taxon>Gemmata</taxon>
    </lineage>
</organism>
<evidence type="ECO:0000313" key="1">
    <source>
        <dbReference type="EMBL" id="VTR93918.1"/>
    </source>
</evidence>
<reference evidence="1 2" key="1">
    <citation type="submission" date="2019-05" db="EMBL/GenBank/DDBJ databases">
        <authorList>
            <consortium name="Science for Life Laboratories"/>
        </authorList>
    </citation>
    <scope>NUCLEOTIDE SEQUENCE [LARGE SCALE GENOMIC DNA]</scope>
    <source>
        <strain evidence="1">Soil9</strain>
    </source>
</reference>
<accession>A0A6P2CXP5</accession>
<evidence type="ECO:0000313" key="2">
    <source>
        <dbReference type="Proteomes" id="UP000464178"/>
    </source>
</evidence>
<name>A0A6P2CXP5_9BACT</name>